<dbReference type="SMART" id="SM00387">
    <property type="entry name" value="HATPase_c"/>
    <property type="match status" value="1"/>
</dbReference>
<dbReference type="NCBIfam" id="TIGR00229">
    <property type="entry name" value="sensory_box"/>
    <property type="match status" value="2"/>
</dbReference>
<reference evidence="9 10" key="1">
    <citation type="journal article" date="2012" name="Int. J. Syst. Evol. Microbiol.">
        <title>Flammeovirga pacifica sp. nov., isolated from deep-sea sediment.</title>
        <authorList>
            <person name="Xu H."/>
            <person name="Fu Y."/>
            <person name="Yang N."/>
            <person name="Ding Z."/>
            <person name="Lai Q."/>
            <person name="Zeng R."/>
        </authorList>
    </citation>
    <scope>NUCLEOTIDE SEQUENCE [LARGE SCALE GENOMIC DNA]</scope>
    <source>
        <strain evidence="10">DSM 24597 / LMG 26175 / WPAGA1</strain>
    </source>
</reference>
<dbReference type="RefSeq" id="WP_071397179.1">
    <property type="nucleotide sequence ID" value="NZ_JRYR02000001.1"/>
</dbReference>
<gene>
    <name evidence="9" type="ORF">NH26_14795</name>
</gene>
<dbReference type="SUPFAM" id="SSF55874">
    <property type="entry name" value="ATPase domain of HSP90 chaperone/DNA topoisomerase II/histidine kinase"/>
    <property type="match status" value="1"/>
</dbReference>
<dbReference type="Gene3D" id="3.30.565.10">
    <property type="entry name" value="Histidine kinase-like ATPase, C-terminal domain"/>
    <property type="match status" value="1"/>
</dbReference>
<feature type="domain" description="PAC" evidence="8">
    <location>
        <begin position="558"/>
        <end position="613"/>
    </location>
</feature>
<protein>
    <recommendedName>
        <fullName evidence="2">histidine kinase</fullName>
        <ecNumber evidence="2">2.7.13.3</ecNumber>
    </recommendedName>
</protein>
<sequence length="969" mass="112799">MNYPSKVHTDDEKKSPFLKIHKGSYTLLSGYNEKQFLFNVSELDYKVNSFFDVCPKEWQGIFRGAFRELHSSDEISKELYNLEGDKFTVLIKQNDKEYTIIFINPLSSESIDFDFEYLFQSILNDSKDALALIGLDKKIIRKNDSLDNLLQRLLPILKNTEDRLDSLVQKSKRVNSGINKALNGEKYQTEVTYFSTSSDLVFIKTVYQPIKNRNGEVVACLVRSRDVTARNSIEDMFSVLLNSSNTGYVLVSDEGKILKINKHLQQLLGYEEQEFINKDFGNFVHSTIKKHVLSEFSQLLTNKEWQVNKNNLFLDLKRKDNDSLLFELENKRVVLSNHKSALFVTVKNITLKERNSHILHEMQRLIKACGWVYDRFAKKMLVTEEVSQVVGVSKEFVEKNPSFLLSMCDEETRKRAQDILFNAFRKKENFDFELVIKSKFKDVQWVRLNGKPIVRHNRIVGLYGALQDITHQKKALNKLKRNEDYIKEIQRVTKVGNWVFEKKDNHFYWSEHLFSMLRLSDEKHRKPSLKQILSFVDENYFFPMINAIKKLSLFHQPIDLDVRCNNNLNAATGIEYVNIKGRSIYNDKGEVKRFVGAVTDITQRKIEEDKNKSKKIWLKSMLNAARDSFIAEYSGRIANYNRGLQKLLGYNHYFDLRGVVFINLFYEADQQRVLEYRQQCRQGDISAPQKIEVKMKRRDNSLVDVELCANLTKMKGKLFTIFNAHDISKRKEYEKGLLLKNKELIDTNKELDRFLYSTTHDLKGPITSLKGLVNLAYKEPDNILKDVYLPMMDKNIDRMLDLIQDFGEYLRNNRKNVVPELINIRSQIDTIISSHRFGIPINYQINLDIDDQLNVVTDKNRVRSILTNLFTNAIKYSDKEKSEHYLKISAKLNETNILLSFEDNGEGISIKEQNKVFDMFYRASEQSDGTGLGLFIVKEAVHVLNGSIDLQSEQKIGTKVCVSLPRIKI</sequence>
<dbReference type="CDD" id="cd00075">
    <property type="entry name" value="HATPase"/>
    <property type="match status" value="1"/>
</dbReference>
<name>A0A1S1Z2L7_FLAPC</name>
<dbReference type="InterPro" id="IPR001610">
    <property type="entry name" value="PAC"/>
</dbReference>
<keyword evidence="3" id="KW-0597">Phosphoprotein</keyword>
<dbReference type="PROSITE" id="PS50109">
    <property type="entry name" value="HIS_KIN"/>
    <property type="match status" value="1"/>
</dbReference>
<dbReference type="SUPFAM" id="SSF47384">
    <property type="entry name" value="Homodimeric domain of signal transducing histidine kinase"/>
    <property type="match status" value="1"/>
</dbReference>
<comment type="caution">
    <text evidence="9">The sequence shown here is derived from an EMBL/GenBank/DDBJ whole genome shotgun (WGS) entry which is preliminary data.</text>
</comment>
<organism evidence="9 10">
    <name type="scientific">Flammeovirga pacifica</name>
    <dbReference type="NCBI Taxonomy" id="915059"/>
    <lineage>
        <taxon>Bacteria</taxon>
        <taxon>Pseudomonadati</taxon>
        <taxon>Bacteroidota</taxon>
        <taxon>Cytophagia</taxon>
        <taxon>Cytophagales</taxon>
        <taxon>Flammeovirgaceae</taxon>
        <taxon>Flammeovirga</taxon>
    </lineage>
</organism>
<dbReference type="InterPro" id="IPR000700">
    <property type="entry name" value="PAS-assoc_C"/>
</dbReference>
<dbReference type="Pfam" id="PF02518">
    <property type="entry name" value="HATPase_c"/>
    <property type="match status" value="1"/>
</dbReference>
<dbReference type="GO" id="GO:0000155">
    <property type="term" value="F:phosphorelay sensor kinase activity"/>
    <property type="evidence" value="ECO:0007669"/>
    <property type="project" value="InterPro"/>
</dbReference>
<comment type="catalytic activity">
    <reaction evidence="1">
        <text>ATP + protein L-histidine = ADP + protein N-phospho-L-histidine.</text>
        <dbReference type="EC" id="2.7.13.3"/>
    </reaction>
</comment>
<dbReference type="InterPro" id="IPR003594">
    <property type="entry name" value="HATPase_dom"/>
</dbReference>
<dbReference type="InterPro" id="IPR036890">
    <property type="entry name" value="HATPase_C_sf"/>
</dbReference>
<keyword evidence="4" id="KW-0808">Transferase</keyword>
<dbReference type="PANTHER" id="PTHR43304">
    <property type="entry name" value="PHYTOCHROME-LIKE PROTEIN CPH1"/>
    <property type="match status" value="1"/>
</dbReference>
<dbReference type="PROSITE" id="PS50112">
    <property type="entry name" value="PAS"/>
    <property type="match status" value="1"/>
</dbReference>
<dbReference type="AlphaFoldDB" id="A0A1S1Z2L7"/>
<dbReference type="SMART" id="SM00091">
    <property type="entry name" value="PAS"/>
    <property type="match status" value="3"/>
</dbReference>
<dbReference type="PRINTS" id="PR00344">
    <property type="entry name" value="BCTRLSENSOR"/>
</dbReference>
<dbReference type="InterPro" id="IPR013656">
    <property type="entry name" value="PAS_4"/>
</dbReference>
<evidence type="ECO:0000256" key="2">
    <source>
        <dbReference type="ARBA" id="ARBA00012438"/>
    </source>
</evidence>
<dbReference type="CDD" id="cd00130">
    <property type="entry name" value="PAS"/>
    <property type="match status" value="2"/>
</dbReference>
<keyword evidence="5" id="KW-0418">Kinase</keyword>
<evidence type="ECO:0000256" key="4">
    <source>
        <dbReference type="ARBA" id="ARBA00022679"/>
    </source>
</evidence>
<dbReference type="SMART" id="SM00388">
    <property type="entry name" value="HisKA"/>
    <property type="match status" value="1"/>
</dbReference>
<dbReference type="Gene3D" id="3.30.450.20">
    <property type="entry name" value="PAS domain"/>
    <property type="match status" value="5"/>
</dbReference>
<dbReference type="InterPro" id="IPR004358">
    <property type="entry name" value="Sig_transdc_His_kin-like_C"/>
</dbReference>
<dbReference type="EMBL" id="JRYR02000001">
    <property type="protein sequence ID" value="OHX67526.1"/>
    <property type="molecule type" value="Genomic_DNA"/>
</dbReference>
<dbReference type="Pfam" id="PF08448">
    <property type="entry name" value="PAS_4"/>
    <property type="match status" value="1"/>
</dbReference>
<evidence type="ECO:0000259" key="8">
    <source>
        <dbReference type="PROSITE" id="PS50113"/>
    </source>
</evidence>
<proteinExistence type="predicted"/>
<keyword evidence="10" id="KW-1185">Reference proteome</keyword>
<evidence type="ECO:0000313" key="9">
    <source>
        <dbReference type="EMBL" id="OHX67526.1"/>
    </source>
</evidence>
<dbReference type="OrthoDB" id="9766459at2"/>
<feature type="domain" description="PAS" evidence="7">
    <location>
        <begin position="233"/>
        <end position="303"/>
    </location>
</feature>
<dbReference type="Proteomes" id="UP000179797">
    <property type="component" value="Unassembled WGS sequence"/>
</dbReference>
<feature type="domain" description="PAC" evidence="8">
    <location>
        <begin position="430"/>
        <end position="481"/>
    </location>
</feature>
<evidence type="ECO:0000313" key="10">
    <source>
        <dbReference type="Proteomes" id="UP000179797"/>
    </source>
</evidence>
<dbReference type="Pfam" id="PF00512">
    <property type="entry name" value="HisKA"/>
    <property type="match status" value="1"/>
</dbReference>
<dbReference type="InterPro" id="IPR035965">
    <property type="entry name" value="PAS-like_dom_sf"/>
</dbReference>
<dbReference type="InterPro" id="IPR000014">
    <property type="entry name" value="PAS"/>
</dbReference>
<evidence type="ECO:0000256" key="1">
    <source>
        <dbReference type="ARBA" id="ARBA00000085"/>
    </source>
</evidence>
<dbReference type="PROSITE" id="PS50113">
    <property type="entry name" value="PAC"/>
    <property type="match status" value="3"/>
</dbReference>
<feature type="domain" description="PAC" evidence="8">
    <location>
        <begin position="187"/>
        <end position="239"/>
    </location>
</feature>
<evidence type="ECO:0000256" key="3">
    <source>
        <dbReference type="ARBA" id="ARBA00022553"/>
    </source>
</evidence>
<dbReference type="EC" id="2.7.13.3" evidence="2"/>
<dbReference type="CDD" id="cd00082">
    <property type="entry name" value="HisKA"/>
    <property type="match status" value="1"/>
</dbReference>
<dbReference type="SUPFAM" id="SSF55785">
    <property type="entry name" value="PYP-like sensor domain (PAS domain)"/>
    <property type="match status" value="4"/>
</dbReference>
<dbReference type="InterPro" id="IPR005467">
    <property type="entry name" value="His_kinase_dom"/>
</dbReference>
<dbReference type="STRING" id="915059.NH26_14795"/>
<dbReference type="SMART" id="SM00086">
    <property type="entry name" value="PAC"/>
    <property type="match status" value="4"/>
</dbReference>
<evidence type="ECO:0000259" key="6">
    <source>
        <dbReference type="PROSITE" id="PS50109"/>
    </source>
</evidence>
<evidence type="ECO:0000259" key="7">
    <source>
        <dbReference type="PROSITE" id="PS50112"/>
    </source>
</evidence>
<dbReference type="Pfam" id="PF13426">
    <property type="entry name" value="PAS_9"/>
    <property type="match status" value="3"/>
</dbReference>
<accession>A0A1S1Z2L7</accession>
<dbReference type="InterPro" id="IPR052162">
    <property type="entry name" value="Sensor_kinase/Photoreceptor"/>
</dbReference>
<dbReference type="PANTHER" id="PTHR43304:SF1">
    <property type="entry name" value="PAC DOMAIN-CONTAINING PROTEIN"/>
    <property type="match status" value="1"/>
</dbReference>
<feature type="domain" description="Histidine kinase" evidence="6">
    <location>
        <begin position="757"/>
        <end position="968"/>
    </location>
</feature>
<dbReference type="InterPro" id="IPR003661">
    <property type="entry name" value="HisK_dim/P_dom"/>
</dbReference>
<evidence type="ECO:0000256" key="5">
    <source>
        <dbReference type="ARBA" id="ARBA00022777"/>
    </source>
</evidence>
<dbReference type="Gene3D" id="1.10.287.130">
    <property type="match status" value="1"/>
</dbReference>
<dbReference type="InterPro" id="IPR036097">
    <property type="entry name" value="HisK_dim/P_sf"/>
</dbReference>